<gene>
    <name evidence="8" type="ORF">IX53_03790</name>
</gene>
<organism evidence="8 9">
    <name type="scientific">Kosmotoga pacifica</name>
    <dbReference type="NCBI Taxonomy" id="1330330"/>
    <lineage>
        <taxon>Bacteria</taxon>
        <taxon>Thermotogati</taxon>
        <taxon>Thermotogota</taxon>
        <taxon>Thermotogae</taxon>
        <taxon>Kosmotogales</taxon>
        <taxon>Kosmotogaceae</taxon>
        <taxon>Kosmotoga</taxon>
    </lineage>
</organism>
<dbReference type="EMBL" id="CP011232">
    <property type="protein sequence ID" value="AKI97086.1"/>
    <property type="molecule type" value="Genomic_DNA"/>
</dbReference>
<comment type="subcellular location">
    <subcellularLocation>
        <location evidence="1">Cell membrane</location>
        <topology evidence="1">Multi-pass membrane protein</topology>
    </subcellularLocation>
</comment>
<dbReference type="AlphaFoldDB" id="A0A0G2ZAG7"/>
<dbReference type="Gene3D" id="3.30.70.120">
    <property type="match status" value="1"/>
</dbReference>
<feature type="transmembrane region" description="Helical" evidence="6">
    <location>
        <begin position="7"/>
        <end position="27"/>
    </location>
</feature>
<keyword evidence="3 6" id="KW-0812">Transmembrane</keyword>
<dbReference type="InterPro" id="IPR051461">
    <property type="entry name" value="UPF0750_membrane"/>
</dbReference>
<keyword evidence="2" id="KW-1003">Cell membrane</keyword>
<feature type="transmembrane region" description="Helical" evidence="6">
    <location>
        <begin position="33"/>
        <end position="49"/>
    </location>
</feature>
<feature type="transmembrane region" description="Helical" evidence="6">
    <location>
        <begin position="111"/>
        <end position="131"/>
    </location>
</feature>
<reference evidence="8 9" key="1">
    <citation type="submission" date="2015-04" db="EMBL/GenBank/DDBJ databases">
        <title>Complete Genome Sequence of Kosmotoga pacifica SLHLJ1.</title>
        <authorList>
            <person name="Jiang L.J."/>
            <person name="Shao Z.Z."/>
            <person name="Jebbar M."/>
        </authorList>
    </citation>
    <scope>NUCLEOTIDE SEQUENCE [LARGE SCALE GENOMIC DNA]</scope>
    <source>
        <strain evidence="8 9">SLHLJ1</strain>
    </source>
</reference>
<evidence type="ECO:0000256" key="5">
    <source>
        <dbReference type="ARBA" id="ARBA00023136"/>
    </source>
</evidence>
<keyword evidence="4 6" id="KW-1133">Transmembrane helix</keyword>
<dbReference type="PANTHER" id="PTHR33545:SF5">
    <property type="entry name" value="UPF0750 MEMBRANE PROTEIN YITT"/>
    <property type="match status" value="1"/>
</dbReference>
<dbReference type="PIRSF" id="PIRSF006483">
    <property type="entry name" value="Membrane_protein_YitT"/>
    <property type="match status" value="1"/>
</dbReference>
<dbReference type="Proteomes" id="UP000035159">
    <property type="component" value="Chromosome"/>
</dbReference>
<feature type="transmembrane region" description="Helical" evidence="6">
    <location>
        <begin position="58"/>
        <end position="91"/>
    </location>
</feature>
<name>A0A0G2ZAG7_9BACT</name>
<evidence type="ECO:0000256" key="6">
    <source>
        <dbReference type="SAM" id="Phobius"/>
    </source>
</evidence>
<evidence type="ECO:0000259" key="7">
    <source>
        <dbReference type="Pfam" id="PF10035"/>
    </source>
</evidence>
<dbReference type="Pfam" id="PF02588">
    <property type="entry name" value="YitT_membrane"/>
    <property type="match status" value="1"/>
</dbReference>
<dbReference type="RefSeq" id="WP_047754221.1">
    <property type="nucleotide sequence ID" value="NZ_CAJUHA010000013.1"/>
</dbReference>
<dbReference type="OrthoDB" id="9779786at2"/>
<feature type="transmembrane region" description="Helical" evidence="6">
    <location>
        <begin position="152"/>
        <end position="183"/>
    </location>
</feature>
<feature type="domain" description="DUF2179" evidence="7">
    <location>
        <begin position="225"/>
        <end position="279"/>
    </location>
</feature>
<accession>A0A0G2ZAG7</accession>
<evidence type="ECO:0000256" key="2">
    <source>
        <dbReference type="ARBA" id="ARBA00022475"/>
    </source>
</evidence>
<keyword evidence="9" id="KW-1185">Reference proteome</keyword>
<dbReference type="STRING" id="1330330.IX53_03790"/>
<dbReference type="KEGG" id="kpf:IX53_03790"/>
<dbReference type="InterPro" id="IPR015867">
    <property type="entry name" value="N-reg_PII/ATP_PRibTrfase_C"/>
</dbReference>
<dbReference type="Pfam" id="PF10035">
    <property type="entry name" value="DUF2179"/>
    <property type="match status" value="1"/>
</dbReference>
<evidence type="ECO:0000256" key="4">
    <source>
        <dbReference type="ARBA" id="ARBA00022989"/>
    </source>
</evidence>
<dbReference type="InterPro" id="IPR003740">
    <property type="entry name" value="YitT"/>
</dbReference>
<evidence type="ECO:0000313" key="8">
    <source>
        <dbReference type="EMBL" id="AKI97086.1"/>
    </source>
</evidence>
<dbReference type="PATRIC" id="fig|1330330.3.peg.761"/>
<dbReference type="CDD" id="cd16380">
    <property type="entry name" value="YitT_C"/>
    <property type="match status" value="1"/>
</dbReference>
<keyword evidence="5 6" id="KW-0472">Membrane</keyword>
<evidence type="ECO:0000256" key="1">
    <source>
        <dbReference type="ARBA" id="ARBA00004651"/>
    </source>
</evidence>
<evidence type="ECO:0000313" key="9">
    <source>
        <dbReference type="Proteomes" id="UP000035159"/>
    </source>
</evidence>
<evidence type="ECO:0000256" key="3">
    <source>
        <dbReference type="ARBA" id="ARBA00022692"/>
    </source>
</evidence>
<dbReference type="InterPro" id="IPR019264">
    <property type="entry name" value="DUF2179"/>
</dbReference>
<dbReference type="GO" id="GO:0005886">
    <property type="term" value="C:plasma membrane"/>
    <property type="evidence" value="ECO:0007669"/>
    <property type="project" value="UniProtKB-SubCell"/>
</dbReference>
<sequence>MDLRKSFKDYFIITIGSLITAIAIVSFLIPNNVIAGGVSGLAIIFYRMFDWWVGLQMLVYNVALFALAFILLGVGFGVKSIYSAVILSVFVDLLQQAKIPIFQASSVQSGGLLVAIYGGALAGIGIGIVLWRGASTGGTDIVAMILSKYFHISTGIGLLLTDTIITVLAILVFGPLVAMYGIITIFTTSKTIDGILEGFGNTRTAFIITEKYEGVKDRILKEMERGVTLLNAEGGFTKKKRPVIMVSLRRRELGQLRRIIREEDPNVFMIVVNNAEVFGEGFKNLS</sequence>
<protein>
    <recommendedName>
        <fullName evidence="7">DUF2179 domain-containing protein</fullName>
    </recommendedName>
</protein>
<dbReference type="PANTHER" id="PTHR33545">
    <property type="entry name" value="UPF0750 MEMBRANE PROTEIN YITT-RELATED"/>
    <property type="match status" value="1"/>
</dbReference>
<proteinExistence type="predicted"/>